<reference evidence="1 2" key="2">
    <citation type="journal article" date="2022" name="Microorganisms">
        <title>Complete Genome Sequences of Two Flavobacterium ammonificans Strains and a Flavobacterium ammoniigenes Strain of Ammonifying Bacterioplankton Isolated from Surface River Water.</title>
        <authorList>
            <person name="Suda W."/>
            <person name="Ogata Y."/>
            <person name="Shindo C."/>
            <person name="Watanabe K."/>
        </authorList>
    </citation>
    <scope>NUCLEOTIDE SEQUENCE [LARGE SCALE GENOMIC DNA]</scope>
    <source>
        <strain evidence="1 2">GENT5</strain>
    </source>
</reference>
<evidence type="ECO:0000313" key="2">
    <source>
        <dbReference type="Proteomes" id="UP001319867"/>
    </source>
</evidence>
<dbReference type="EMBL" id="AP025184">
    <property type="protein sequence ID" value="BDB54222.1"/>
    <property type="molecule type" value="Genomic_DNA"/>
</dbReference>
<sequence length="75" mass="8488">MTIELYFQNVDPFHTFGNYERSKNAILVVVAGMVLHHDCFANIGHVAVVVIVYCIRARLPIFFCTGKNLGEVYLV</sequence>
<organism evidence="1 2">
    <name type="scientific">Flavobacterium ammoniigenes</name>
    <dbReference type="NCBI Taxonomy" id="1751095"/>
    <lineage>
        <taxon>Bacteria</taxon>
        <taxon>Pseudomonadati</taxon>
        <taxon>Bacteroidota</taxon>
        <taxon>Flavobacteriia</taxon>
        <taxon>Flavobacteriales</taxon>
        <taxon>Flavobacteriaceae</taxon>
        <taxon>Flavobacterium</taxon>
    </lineage>
</organism>
<dbReference type="Proteomes" id="UP001319867">
    <property type="component" value="Chromosome"/>
</dbReference>
<name>A0ABN6L0T5_9FLAO</name>
<reference evidence="1 2" key="1">
    <citation type="journal article" date="2022" name="Int. J. Syst. Evol. Microbiol.">
        <title>Flavobacterium ammonificans sp. nov. and Flavobacterium ammoniigenes sp. nov., ammonifying bacteria isolated from surface river water.</title>
        <authorList>
            <person name="Watanabe K."/>
            <person name="Kitamura T."/>
            <person name="Ogata Y."/>
            <person name="Shindo C."/>
            <person name="Suda W."/>
        </authorList>
    </citation>
    <scope>NUCLEOTIDE SEQUENCE [LARGE SCALE GENOMIC DNA]</scope>
    <source>
        <strain evidence="1 2">GENT5</strain>
    </source>
</reference>
<proteinExistence type="predicted"/>
<protein>
    <submittedName>
        <fullName evidence="1">Uncharacterized protein</fullName>
    </submittedName>
</protein>
<keyword evidence="2" id="KW-1185">Reference proteome</keyword>
<evidence type="ECO:0000313" key="1">
    <source>
        <dbReference type="EMBL" id="BDB54222.1"/>
    </source>
</evidence>
<accession>A0ABN6L0T5</accession>
<gene>
    <name evidence="1" type="ORF">GENT5_05270</name>
</gene>